<organism evidence="2 3">
    <name type="scientific">Powellomyces hirtus</name>
    <dbReference type="NCBI Taxonomy" id="109895"/>
    <lineage>
        <taxon>Eukaryota</taxon>
        <taxon>Fungi</taxon>
        <taxon>Fungi incertae sedis</taxon>
        <taxon>Chytridiomycota</taxon>
        <taxon>Chytridiomycota incertae sedis</taxon>
        <taxon>Chytridiomycetes</taxon>
        <taxon>Spizellomycetales</taxon>
        <taxon>Powellomycetaceae</taxon>
        <taxon>Powellomyces</taxon>
    </lineage>
</organism>
<feature type="compositionally biased region" description="Low complexity" evidence="1">
    <location>
        <begin position="94"/>
        <end position="106"/>
    </location>
</feature>
<sequence length="224" mass="24152">MKERVVPDETIPKSTQQNEFDGDSASETSEQEDDAPPKRGQNGSRRQDPCKAPNKLTRAIVKRQTVEIFSQKVVATQNNEYIEDGSHAPCTKHPSAPAPSISSKIIVSDDENIMPTSQSSAATKRPRARITRESKVTSHFKASKVTGASRKILGKSSTPISSGEVENETTSAASKNSSKYTVHALFQEGDGGSQSPGRSFRDRAVFDGSDSDEDVSTLVAGLRV</sequence>
<feature type="compositionally biased region" description="Acidic residues" evidence="1">
    <location>
        <begin position="20"/>
        <end position="34"/>
    </location>
</feature>
<gene>
    <name evidence="2" type="ORF">PhCBS80983_g00351</name>
</gene>
<feature type="region of interest" description="Disordered" evidence="1">
    <location>
        <begin position="1"/>
        <end position="56"/>
    </location>
</feature>
<keyword evidence="3" id="KW-1185">Reference proteome</keyword>
<feature type="compositionally biased region" description="Basic and acidic residues" evidence="1">
    <location>
        <begin position="1"/>
        <end position="11"/>
    </location>
</feature>
<evidence type="ECO:0000313" key="3">
    <source>
        <dbReference type="Proteomes" id="UP000318582"/>
    </source>
</evidence>
<feature type="compositionally biased region" description="Polar residues" evidence="1">
    <location>
        <begin position="168"/>
        <end position="180"/>
    </location>
</feature>
<comment type="caution">
    <text evidence="2">The sequence shown here is derived from an EMBL/GenBank/DDBJ whole genome shotgun (WGS) entry which is preliminary data.</text>
</comment>
<protein>
    <submittedName>
        <fullName evidence="2">Uncharacterized protein</fullName>
    </submittedName>
</protein>
<dbReference type="EMBL" id="QEAQ01000002">
    <property type="protein sequence ID" value="TPX62590.1"/>
    <property type="molecule type" value="Genomic_DNA"/>
</dbReference>
<dbReference type="AlphaFoldDB" id="A0A507EHC3"/>
<name>A0A507EHC3_9FUNG</name>
<accession>A0A507EHC3</accession>
<reference evidence="2 3" key="1">
    <citation type="journal article" date="2019" name="Sci. Rep.">
        <title>Comparative genomics of chytrid fungi reveal insights into the obligate biotrophic and pathogenic lifestyle of Synchytrium endobioticum.</title>
        <authorList>
            <person name="van de Vossenberg B.T.L.H."/>
            <person name="Warris S."/>
            <person name="Nguyen H.D.T."/>
            <person name="van Gent-Pelzer M.P.E."/>
            <person name="Joly D.L."/>
            <person name="van de Geest H.C."/>
            <person name="Bonants P.J.M."/>
            <person name="Smith D.S."/>
            <person name="Levesque C.A."/>
            <person name="van der Lee T.A.J."/>
        </authorList>
    </citation>
    <scope>NUCLEOTIDE SEQUENCE [LARGE SCALE GENOMIC DNA]</scope>
    <source>
        <strain evidence="2 3">CBS 809.83</strain>
    </source>
</reference>
<dbReference type="Proteomes" id="UP000318582">
    <property type="component" value="Unassembled WGS sequence"/>
</dbReference>
<proteinExistence type="predicted"/>
<evidence type="ECO:0000313" key="2">
    <source>
        <dbReference type="EMBL" id="TPX62590.1"/>
    </source>
</evidence>
<evidence type="ECO:0000256" key="1">
    <source>
        <dbReference type="SAM" id="MobiDB-lite"/>
    </source>
</evidence>
<feature type="region of interest" description="Disordered" evidence="1">
    <location>
        <begin position="84"/>
        <end position="224"/>
    </location>
</feature>